<evidence type="ECO:0000313" key="2">
    <source>
        <dbReference type="Proteomes" id="UP000614610"/>
    </source>
</evidence>
<gene>
    <name evidence="1" type="ORF">TWF679_001367</name>
</gene>
<name>A0A8H8UVI6_ORBOL</name>
<proteinExistence type="predicted"/>
<sequence length="117" mass="13459">MHVKTQDSNPITNQGRFWRFECKEGGKDGGREGIEVEVYYSNQGKNPLSFINEIQAPWYGTVRRPIFLADCNSQLIIIQLHNPTSWDQAFQLTISLLHISIACMQEGGIDRTRPFCW</sequence>
<protein>
    <submittedName>
        <fullName evidence="1">Uncharacterized protein</fullName>
    </submittedName>
</protein>
<organism evidence="1 2">
    <name type="scientific">Orbilia oligospora</name>
    <name type="common">Nematode-trapping fungus</name>
    <name type="synonym">Arthrobotrys oligospora</name>
    <dbReference type="NCBI Taxonomy" id="2813651"/>
    <lineage>
        <taxon>Eukaryota</taxon>
        <taxon>Fungi</taxon>
        <taxon>Dikarya</taxon>
        <taxon>Ascomycota</taxon>
        <taxon>Pezizomycotina</taxon>
        <taxon>Orbiliomycetes</taxon>
        <taxon>Orbiliales</taxon>
        <taxon>Orbiliaceae</taxon>
        <taxon>Orbilia</taxon>
    </lineage>
</organism>
<accession>A0A8H8UVI6</accession>
<dbReference type="EMBL" id="WIWT01000119">
    <property type="protein sequence ID" value="KAF3199414.1"/>
    <property type="molecule type" value="Genomic_DNA"/>
</dbReference>
<comment type="caution">
    <text evidence="1">The sequence shown here is derived from an EMBL/GenBank/DDBJ whole genome shotgun (WGS) entry which is preliminary data.</text>
</comment>
<evidence type="ECO:0000313" key="1">
    <source>
        <dbReference type="EMBL" id="KAF3199414.1"/>
    </source>
</evidence>
<dbReference type="AlphaFoldDB" id="A0A8H8UVI6"/>
<dbReference type="Proteomes" id="UP000614610">
    <property type="component" value="Unassembled WGS sequence"/>
</dbReference>
<reference evidence="1" key="1">
    <citation type="submission" date="2019-06" db="EMBL/GenBank/DDBJ databases">
        <authorList>
            <person name="Palmer J.M."/>
        </authorList>
    </citation>
    <scope>NUCLEOTIDE SEQUENCE</scope>
    <source>
        <strain evidence="1">TWF679</strain>
    </source>
</reference>